<dbReference type="KEGG" id="snep:Enr13x_29980"/>
<organism evidence="1 2">
    <name type="scientific">Stieleria neptunia</name>
    <dbReference type="NCBI Taxonomy" id="2527979"/>
    <lineage>
        <taxon>Bacteria</taxon>
        <taxon>Pseudomonadati</taxon>
        <taxon>Planctomycetota</taxon>
        <taxon>Planctomycetia</taxon>
        <taxon>Pirellulales</taxon>
        <taxon>Pirellulaceae</taxon>
        <taxon>Stieleria</taxon>
    </lineage>
</organism>
<name>A0A518HQL5_9BACT</name>
<gene>
    <name evidence="1" type="ORF">Enr13x_29980</name>
</gene>
<protein>
    <recommendedName>
        <fullName evidence="3">Teichuronic acid biosynthesis glycosyltransferase TuaH</fullName>
    </recommendedName>
</protein>
<evidence type="ECO:0008006" key="3">
    <source>
        <dbReference type="Google" id="ProtNLM"/>
    </source>
</evidence>
<evidence type="ECO:0000313" key="2">
    <source>
        <dbReference type="Proteomes" id="UP000319004"/>
    </source>
</evidence>
<proteinExistence type="predicted"/>
<dbReference type="SUPFAM" id="SSF53756">
    <property type="entry name" value="UDP-Glycosyltransferase/glycogen phosphorylase"/>
    <property type="match status" value="1"/>
</dbReference>
<dbReference type="AlphaFoldDB" id="A0A518HQL5"/>
<sequence length="397" mass="44449">MVLTGSPPGNNGVGAILQRQILEEVPRDRLRIITINPRSVDPKSLKDNVWVDDCLTRKYEHAYRPVGGAVGNLISRLAHAALCRPVLREVTKQCVSAGRQHRCEAVLVVLESPTPIFVAEQVAKQLDVPLYCFVMDGPRLHTHDYGYHGALKEHLLAAFDSAMHHASRIATAGEAMQMAYQSAFNKPTSILRQGVEYREAAFPELSTEGPIKIGLAGSITAREAFMALTDELDRREWTLANRPVIVRIAGAHLRLTPSGPQHIEYYGWRKIPEMLRLMSECDFLYMPQPFSGHLREFAELSFPNKLCTYVPARRPIMLHTPPSASLPKFFDRYPCGPRSTDLAAADLVNQTEQCIQNPAEYRSFQDTVDAAFREALNTAELKRQIYAFLGCSGIDHK</sequence>
<keyword evidence="2" id="KW-1185">Reference proteome</keyword>
<reference evidence="1 2" key="1">
    <citation type="submission" date="2019-03" db="EMBL/GenBank/DDBJ databases">
        <title>Deep-cultivation of Planctomycetes and their phenomic and genomic characterization uncovers novel biology.</title>
        <authorList>
            <person name="Wiegand S."/>
            <person name="Jogler M."/>
            <person name="Boedeker C."/>
            <person name="Pinto D."/>
            <person name="Vollmers J."/>
            <person name="Rivas-Marin E."/>
            <person name="Kohn T."/>
            <person name="Peeters S.H."/>
            <person name="Heuer A."/>
            <person name="Rast P."/>
            <person name="Oberbeckmann S."/>
            <person name="Bunk B."/>
            <person name="Jeske O."/>
            <person name="Meyerdierks A."/>
            <person name="Storesund J.E."/>
            <person name="Kallscheuer N."/>
            <person name="Luecker S."/>
            <person name="Lage O.M."/>
            <person name="Pohl T."/>
            <person name="Merkel B.J."/>
            <person name="Hornburger P."/>
            <person name="Mueller R.-W."/>
            <person name="Bruemmer F."/>
            <person name="Labrenz M."/>
            <person name="Spormann A.M."/>
            <person name="Op den Camp H."/>
            <person name="Overmann J."/>
            <person name="Amann R."/>
            <person name="Jetten M.S.M."/>
            <person name="Mascher T."/>
            <person name="Medema M.H."/>
            <person name="Devos D.P."/>
            <person name="Kaster A.-K."/>
            <person name="Ovreas L."/>
            <person name="Rohde M."/>
            <person name="Galperin M.Y."/>
            <person name="Jogler C."/>
        </authorList>
    </citation>
    <scope>NUCLEOTIDE SEQUENCE [LARGE SCALE GENOMIC DNA]</scope>
    <source>
        <strain evidence="1 2">Enr13</strain>
    </source>
</reference>
<evidence type="ECO:0000313" key="1">
    <source>
        <dbReference type="EMBL" id="QDV43144.1"/>
    </source>
</evidence>
<accession>A0A518HQL5</accession>
<dbReference type="Proteomes" id="UP000319004">
    <property type="component" value="Chromosome"/>
</dbReference>
<dbReference type="EMBL" id="CP037423">
    <property type="protein sequence ID" value="QDV43144.1"/>
    <property type="molecule type" value="Genomic_DNA"/>
</dbReference>